<reference evidence="4 5" key="1">
    <citation type="submission" date="2015-03" db="EMBL/GenBank/DDBJ databases">
        <authorList>
            <consortium name="Pathogen Informatics"/>
        </authorList>
    </citation>
    <scope>NUCLEOTIDE SEQUENCE [LARGE SCALE GENOMIC DNA]</scope>
    <source>
        <strain evidence="2 5">H09601792</strain>
        <strain evidence="4">N09902308</strain>
    </source>
</reference>
<accession>A0A654TQ95</accession>
<dbReference type="EMBL" id="CFOH01000562">
    <property type="protein sequence ID" value="CFE61147.1"/>
    <property type="molecule type" value="Genomic_DNA"/>
</dbReference>
<sequence>MPQSTRIGMDPNAGSPKTEFADQSSGPSKEPGATEPADSHSAGLTAQIAAVRAGPRRLPSSKAP</sequence>
<organism evidence="2 5">
    <name type="scientific">Mycobacterium tuberculosis</name>
    <dbReference type="NCBI Taxonomy" id="1773"/>
    <lineage>
        <taxon>Bacteria</taxon>
        <taxon>Bacillati</taxon>
        <taxon>Actinomycetota</taxon>
        <taxon>Actinomycetes</taxon>
        <taxon>Mycobacteriales</taxon>
        <taxon>Mycobacteriaceae</taxon>
        <taxon>Mycobacterium</taxon>
        <taxon>Mycobacterium tuberculosis complex</taxon>
    </lineage>
</organism>
<dbReference type="Proteomes" id="UP000039021">
    <property type="component" value="Unassembled WGS sequence"/>
</dbReference>
<dbReference type="AlphaFoldDB" id="A0A654TQ95"/>
<protein>
    <submittedName>
        <fullName evidence="2">Uncharacterized protein</fullName>
    </submittedName>
</protein>
<gene>
    <name evidence="2" type="ORF">ERS007688_02942</name>
    <name evidence="3" type="ORF">ERS007739_04565</name>
</gene>
<name>A0A654TQ95_MYCTX</name>
<feature type="region of interest" description="Disordered" evidence="1">
    <location>
        <begin position="1"/>
        <end position="45"/>
    </location>
</feature>
<evidence type="ECO:0000313" key="2">
    <source>
        <dbReference type="EMBL" id="CFE61147.1"/>
    </source>
</evidence>
<reference evidence="3" key="2">
    <citation type="submission" date="2015-03" db="EMBL/GenBank/DDBJ databases">
        <authorList>
            <consortium name="Pathogen Informatics"/>
            <person name="Murphy D."/>
        </authorList>
    </citation>
    <scope>NUCLEOTIDE SEQUENCE</scope>
    <source>
        <strain evidence="3">N09902308</strain>
    </source>
</reference>
<dbReference type="EMBL" id="CSBK01002926">
    <property type="protein sequence ID" value="CPA38545.1"/>
    <property type="molecule type" value="Genomic_DNA"/>
</dbReference>
<proteinExistence type="predicted"/>
<evidence type="ECO:0000313" key="5">
    <source>
        <dbReference type="Proteomes" id="UP000046947"/>
    </source>
</evidence>
<evidence type="ECO:0000313" key="3">
    <source>
        <dbReference type="EMBL" id="CPA38545.1"/>
    </source>
</evidence>
<dbReference type="Proteomes" id="UP000046947">
    <property type="component" value="Unassembled WGS sequence"/>
</dbReference>
<evidence type="ECO:0000313" key="4">
    <source>
        <dbReference type="Proteomes" id="UP000039021"/>
    </source>
</evidence>
<evidence type="ECO:0000256" key="1">
    <source>
        <dbReference type="SAM" id="MobiDB-lite"/>
    </source>
</evidence>